<protein>
    <submittedName>
        <fullName evidence="1">Uncharacterized protein</fullName>
    </submittedName>
</protein>
<dbReference type="Proteomes" id="UP001501243">
    <property type="component" value="Unassembled WGS sequence"/>
</dbReference>
<name>A0ABP8Q0H4_9BACT</name>
<gene>
    <name evidence="1" type="ORF">GCM10023172_07870</name>
</gene>
<dbReference type="EMBL" id="BAABGQ010000004">
    <property type="protein sequence ID" value="GAA4495715.1"/>
    <property type="molecule type" value="Genomic_DNA"/>
</dbReference>
<reference evidence="2" key="1">
    <citation type="journal article" date="2019" name="Int. J. Syst. Evol. Microbiol.">
        <title>The Global Catalogue of Microorganisms (GCM) 10K type strain sequencing project: providing services to taxonomists for standard genome sequencing and annotation.</title>
        <authorList>
            <consortium name="The Broad Institute Genomics Platform"/>
            <consortium name="The Broad Institute Genome Sequencing Center for Infectious Disease"/>
            <person name="Wu L."/>
            <person name="Ma J."/>
        </authorList>
    </citation>
    <scope>NUCLEOTIDE SEQUENCE [LARGE SCALE GENOMIC DNA]</scope>
    <source>
        <strain evidence="2">JCM 17841</strain>
    </source>
</reference>
<evidence type="ECO:0000313" key="1">
    <source>
        <dbReference type="EMBL" id="GAA4495715.1"/>
    </source>
</evidence>
<sequence length="187" mass="21004">MQKLDFSSLNRDANAETWCDTFAYWLLILHDPSSIYARNADEAQSIMSYQYDVEDQGNLEGEGPDGKLFPNVFMPIAPVTLALRWSPFPAAMQNLGQPLHLDKHQGDALAVFAPQLVDEATASTPDEKHFNFLLRHACARAAAEKALVLLVGSPGWSYDSEDYLESEPEIRQLMHETGFIYTLRKPT</sequence>
<accession>A0ABP8Q0H4</accession>
<dbReference type="RefSeq" id="WP_208132409.1">
    <property type="nucleotide sequence ID" value="NZ_BAABGQ010000004.1"/>
</dbReference>
<keyword evidence="2" id="KW-1185">Reference proteome</keyword>
<evidence type="ECO:0000313" key="2">
    <source>
        <dbReference type="Proteomes" id="UP001501243"/>
    </source>
</evidence>
<proteinExistence type="predicted"/>
<comment type="caution">
    <text evidence="1">The sequence shown here is derived from an EMBL/GenBank/DDBJ whole genome shotgun (WGS) entry which is preliminary data.</text>
</comment>
<organism evidence="1 2">
    <name type="scientific">Hymenobacter ginsengisoli</name>
    <dbReference type="NCBI Taxonomy" id="1051626"/>
    <lineage>
        <taxon>Bacteria</taxon>
        <taxon>Pseudomonadati</taxon>
        <taxon>Bacteroidota</taxon>
        <taxon>Cytophagia</taxon>
        <taxon>Cytophagales</taxon>
        <taxon>Hymenobacteraceae</taxon>
        <taxon>Hymenobacter</taxon>
    </lineage>
</organism>